<dbReference type="SUPFAM" id="SSF46689">
    <property type="entry name" value="Homeodomain-like"/>
    <property type="match status" value="1"/>
</dbReference>
<dbReference type="PANTHER" id="PTHR45714">
    <property type="entry name" value="HOMEOBOX-LEUCINE ZIPPER PROTEIN HAT14"/>
    <property type="match status" value="1"/>
</dbReference>
<proteinExistence type="predicted"/>
<dbReference type="OrthoDB" id="6159439at2759"/>
<gene>
    <name evidence="7" type="ORF">CTI12_AA115790</name>
</gene>
<dbReference type="InterPro" id="IPR050762">
    <property type="entry name" value="HD-ZIP_Homeobox_LZ_Class_II"/>
</dbReference>
<evidence type="ECO:0000313" key="7">
    <source>
        <dbReference type="EMBL" id="PWA88984.1"/>
    </source>
</evidence>
<keyword evidence="4 5" id="KW-0539">Nucleus</keyword>
<evidence type="ECO:0000313" key="8">
    <source>
        <dbReference type="Proteomes" id="UP000245207"/>
    </source>
</evidence>
<evidence type="ECO:0000256" key="5">
    <source>
        <dbReference type="RuleBase" id="RU000682"/>
    </source>
</evidence>
<reference evidence="7 8" key="1">
    <citation type="journal article" date="2018" name="Mol. Plant">
        <title>The genome of Artemisia annua provides insight into the evolution of Asteraceae family and artemisinin biosynthesis.</title>
        <authorList>
            <person name="Shen Q."/>
            <person name="Zhang L."/>
            <person name="Liao Z."/>
            <person name="Wang S."/>
            <person name="Yan T."/>
            <person name="Shi P."/>
            <person name="Liu M."/>
            <person name="Fu X."/>
            <person name="Pan Q."/>
            <person name="Wang Y."/>
            <person name="Lv Z."/>
            <person name="Lu X."/>
            <person name="Zhang F."/>
            <person name="Jiang W."/>
            <person name="Ma Y."/>
            <person name="Chen M."/>
            <person name="Hao X."/>
            <person name="Li L."/>
            <person name="Tang Y."/>
            <person name="Lv G."/>
            <person name="Zhou Y."/>
            <person name="Sun X."/>
            <person name="Brodelius P.E."/>
            <person name="Rose J.K.C."/>
            <person name="Tang K."/>
        </authorList>
    </citation>
    <scope>NUCLEOTIDE SEQUENCE [LARGE SCALE GENOMIC DNA]</scope>
    <source>
        <strain evidence="8">cv. Huhao1</strain>
        <tissue evidence="7">Leaf</tissue>
    </source>
</reference>
<accession>A0A2U1PTB6</accession>
<dbReference type="Pfam" id="PF00046">
    <property type="entry name" value="Homeodomain"/>
    <property type="match status" value="1"/>
</dbReference>
<dbReference type="SMART" id="SM00389">
    <property type="entry name" value="HOX"/>
    <property type="match status" value="1"/>
</dbReference>
<dbReference type="PANTHER" id="PTHR45714:SF34">
    <property type="entry name" value="HOMEOBOX-LEUCINE ZIPPER PROTEIN HAT9"/>
    <property type="match status" value="1"/>
</dbReference>
<evidence type="ECO:0000256" key="3">
    <source>
        <dbReference type="ARBA" id="ARBA00023163"/>
    </source>
</evidence>
<dbReference type="AlphaFoldDB" id="A0A2U1PTB6"/>
<keyword evidence="8" id="KW-1185">Reference proteome</keyword>
<evidence type="ECO:0000256" key="4">
    <source>
        <dbReference type="PROSITE-ProRule" id="PRU00108"/>
    </source>
</evidence>
<comment type="caution">
    <text evidence="7">The sequence shown here is derived from an EMBL/GenBank/DDBJ whole genome shotgun (WGS) entry which is preliminary data.</text>
</comment>
<keyword evidence="4 5" id="KW-0238">DNA-binding</keyword>
<protein>
    <submittedName>
        <fullName evidence="7">HD-ZIP protein</fullName>
    </submittedName>
</protein>
<sequence length="277" mass="31442">MKTKEKYQYCRMLLTSKCIKFSPLTSKAGKKTGINYVGMDITDQLSDRWTAVVWATSTGQKYTLFKETATTRKKFYSKKQVLNYVAIAGSSNSDKREFVNAYLIARVVTLTPHTNPGVLTVLVQFECYDTVFAFSSVMTEKSNDQVLSSFIINLPVVFTLKSMTIPISYRQDIVSGGVSSFSVARVSVKREREVKSEESERVISATSVEEEGDGIINGRKKLRLTKAQSALLEQAFKHHSTLNPKQKQELARELKLMPRQVEVWFQNRRARDHEATL</sequence>
<organism evidence="7 8">
    <name type="scientific">Artemisia annua</name>
    <name type="common">Sweet wormwood</name>
    <dbReference type="NCBI Taxonomy" id="35608"/>
    <lineage>
        <taxon>Eukaryota</taxon>
        <taxon>Viridiplantae</taxon>
        <taxon>Streptophyta</taxon>
        <taxon>Embryophyta</taxon>
        <taxon>Tracheophyta</taxon>
        <taxon>Spermatophyta</taxon>
        <taxon>Magnoliopsida</taxon>
        <taxon>eudicotyledons</taxon>
        <taxon>Gunneridae</taxon>
        <taxon>Pentapetalae</taxon>
        <taxon>asterids</taxon>
        <taxon>campanulids</taxon>
        <taxon>Asterales</taxon>
        <taxon>Asteraceae</taxon>
        <taxon>Asteroideae</taxon>
        <taxon>Anthemideae</taxon>
        <taxon>Artemisiinae</taxon>
        <taxon>Artemisia</taxon>
    </lineage>
</organism>
<dbReference type="InterPro" id="IPR009057">
    <property type="entry name" value="Homeodomain-like_sf"/>
</dbReference>
<evidence type="ECO:0000256" key="2">
    <source>
        <dbReference type="ARBA" id="ARBA00023015"/>
    </source>
</evidence>
<evidence type="ECO:0000256" key="1">
    <source>
        <dbReference type="ARBA" id="ARBA00004123"/>
    </source>
</evidence>
<keyword evidence="4 5" id="KW-0371">Homeobox</keyword>
<dbReference type="CDD" id="cd00086">
    <property type="entry name" value="homeodomain"/>
    <property type="match status" value="1"/>
</dbReference>
<dbReference type="Gene3D" id="1.10.10.60">
    <property type="entry name" value="Homeodomain-like"/>
    <property type="match status" value="1"/>
</dbReference>
<dbReference type="Proteomes" id="UP000245207">
    <property type="component" value="Unassembled WGS sequence"/>
</dbReference>
<dbReference type="InterPro" id="IPR001356">
    <property type="entry name" value="HD"/>
</dbReference>
<feature type="domain" description="Homeobox" evidence="6">
    <location>
        <begin position="215"/>
        <end position="275"/>
    </location>
</feature>
<dbReference type="GO" id="GO:0003677">
    <property type="term" value="F:DNA binding"/>
    <property type="evidence" value="ECO:0007669"/>
    <property type="project" value="UniProtKB-UniRule"/>
</dbReference>
<dbReference type="EMBL" id="PKPP01000760">
    <property type="protein sequence ID" value="PWA88984.1"/>
    <property type="molecule type" value="Genomic_DNA"/>
</dbReference>
<keyword evidence="2" id="KW-0805">Transcription regulation</keyword>
<evidence type="ECO:0000259" key="6">
    <source>
        <dbReference type="PROSITE" id="PS50071"/>
    </source>
</evidence>
<comment type="subcellular location">
    <subcellularLocation>
        <location evidence="1 4 5">Nucleus</location>
    </subcellularLocation>
</comment>
<dbReference type="GO" id="GO:0005634">
    <property type="term" value="C:nucleus"/>
    <property type="evidence" value="ECO:0007669"/>
    <property type="project" value="UniProtKB-SubCell"/>
</dbReference>
<name>A0A2U1PTB6_ARTAN</name>
<keyword evidence="3" id="KW-0804">Transcription</keyword>
<dbReference type="PROSITE" id="PS50071">
    <property type="entry name" value="HOMEOBOX_2"/>
    <property type="match status" value="1"/>
</dbReference>
<feature type="DNA-binding region" description="Homeobox" evidence="4">
    <location>
        <begin position="217"/>
        <end position="276"/>
    </location>
</feature>